<reference evidence="1 2" key="1">
    <citation type="submission" date="2019-07" db="EMBL/GenBank/DDBJ databases">
        <authorList>
            <person name="Kim J."/>
        </authorList>
    </citation>
    <scope>NUCLEOTIDE SEQUENCE [LARGE SCALE GENOMIC DNA]</scope>
    <source>
        <strain evidence="2">dk17</strain>
    </source>
</reference>
<protein>
    <submittedName>
        <fullName evidence="1">Uncharacterized protein</fullName>
    </submittedName>
</protein>
<gene>
    <name evidence="1" type="ORF">FPZ43_10435</name>
</gene>
<dbReference type="RefSeq" id="WP_146381853.1">
    <property type="nucleotide sequence ID" value="NZ_VOEJ01000004.1"/>
</dbReference>
<evidence type="ECO:0000313" key="1">
    <source>
        <dbReference type="EMBL" id="TWR29364.1"/>
    </source>
</evidence>
<sequence>MKKGHFKLAATFLFMSIFIMKMAISFAPAFWCLNNKAVKAVIMQLENETKSEKEDPEKDAFKEKKSFDENISHVVIAYITHIHEVTILHNRERSLYTEVYHPVIPTPPPNA</sequence>
<comment type="caution">
    <text evidence="1">The sequence shown here is derived from an EMBL/GenBank/DDBJ whole genome shotgun (WGS) entry which is preliminary data.</text>
</comment>
<dbReference type="AlphaFoldDB" id="A0A563UDF4"/>
<name>A0A563UDF4_9SPHI</name>
<keyword evidence="2" id="KW-1185">Reference proteome</keyword>
<dbReference type="Proteomes" id="UP000320042">
    <property type="component" value="Unassembled WGS sequence"/>
</dbReference>
<evidence type="ECO:0000313" key="2">
    <source>
        <dbReference type="Proteomes" id="UP000320042"/>
    </source>
</evidence>
<accession>A0A563UDF4</accession>
<dbReference type="OrthoDB" id="769806at2"/>
<proteinExistence type="predicted"/>
<organism evidence="1 2">
    <name type="scientific">Mucilaginibacter pallidiroseus</name>
    <dbReference type="NCBI Taxonomy" id="2599295"/>
    <lineage>
        <taxon>Bacteria</taxon>
        <taxon>Pseudomonadati</taxon>
        <taxon>Bacteroidota</taxon>
        <taxon>Sphingobacteriia</taxon>
        <taxon>Sphingobacteriales</taxon>
        <taxon>Sphingobacteriaceae</taxon>
        <taxon>Mucilaginibacter</taxon>
    </lineage>
</organism>
<dbReference type="EMBL" id="VOEJ01000004">
    <property type="protein sequence ID" value="TWR29364.1"/>
    <property type="molecule type" value="Genomic_DNA"/>
</dbReference>